<keyword evidence="7 8" id="KW-0998">Cell outer membrane</keyword>
<keyword evidence="2 8" id="KW-0813">Transport</keyword>
<evidence type="ECO:0000256" key="9">
    <source>
        <dbReference type="RuleBase" id="RU003357"/>
    </source>
</evidence>
<proteinExistence type="inferred from homology"/>
<dbReference type="Pfam" id="PF00593">
    <property type="entry name" value="TonB_dep_Rec_b-barrel"/>
    <property type="match status" value="1"/>
</dbReference>
<name>A0A1I0YCR9_9BACT</name>
<dbReference type="NCBIfam" id="TIGR04057">
    <property type="entry name" value="SusC_RagA_signa"/>
    <property type="match status" value="1"/>
</dbReference>
<comment type="similarity">
    <text evidence="8 9">Belongs to the TonB-dependent receptor family.</text>
</comment>
<dbReference type="Proteomes" id="UP000198790">
    <property type="component" value="Unassembled WGS sequence"/>
</dbReference>
<dbReference type="AlphaFoldDB" id="A0A1I0YCR9"/>
<evidence type="ECO:0000256" key="6">
    <source>
        <dbReference type="ARBA" id="ARBA00023136"/>
    </source>
</evidence>
<evidence type="ECO:0000259" key="10">
    <source>
        <dbReference type="Pfam" id="PF00593"/>
    </source>
</evidence>
<dbReference type="Gene3D" id="2.60.40.1120">
    <property type="entry name" value="Carboxypeptidase-like, regulatory domain"/>
    <property type="match status" value="1"/>
</dbReference>
<feature type="domain" description="TonB-dependent receptor plug" evidence="11">
    <location>
        <begin position="229"/>
        <end position="350"/>
    </location>
</feature>
<protein>
    <submittedName>
        <fullName evidence="12">TonB-linked outer membrane protein, SusC/RagA family</fullName>
    </submittedName>
</protein>
<dbReference type="STRING" id="237018.SAMN04489723_104205"/>
<evidence type="ECO:0000256" key="3">
    <source>
        <dbReference type="ARBA" id="ARBA00022452"/>
    </source>
</evidence>
<dbReference type="Pfam" id="PF07715">
    <property type="entry name" value="Plug"/>
    <property type="match status" value="1"/>
</dbReference>
<dbReference type="InterPro" id="IPR036942">
    <property type="entry name" value="Beta-barrel_TonB_sf"/>
</dbReference>
<dbReference type="InterPro" id="IPR023996">
    <property type="entry name" value="TonB-dep_OMP_SusC/RagA"/>
</dbReference>
<sequence length="1141" mass="125246">MRKYYYLITLLLGLLVVGSGAEVFGQELLSYNQKNSEEQNKEKRKSMTFKSAMKKFSGHYGISFLYRTDLLDDKMVEFPILDGDMEKGLRELLTPLDADFRELRDKYIVVFSKNRSLDTYTSGVEYLKVNSNYLERKITGKVTEANGESLPGATILIKGTNIGISSDLDGTYQIVIPDELENPVLIFSFIGFDPQEVVVGNQTEINIVLTDNLSSLNEVVVVGYGSVKKSDLTGAVSSVKADEIQQTPITSIDQGLVGRASGVMVTQTSGMPGAVASIRIRGSSSLQGGNEPLYVIDGFPVYSGSGFGETGGNAQMSGLSTINPADIESIEILKDASATAIYGARAANGVVLITTKSGKEGRDQISFDAYYGVQSVVKKIDVMNAFDYATLVNEAYTNDGLSPVYDSNKMSELQANPKGTDWQDELFRSAPIQNYQLSFSGGDKKTNYAISGNYFNQEGVIINSGFKRYSGRVNISRNISTKFKIGTNLNVSQTNSNAVPTDAGGAGGVVTGAMKFNPVLPVYTNELLGEYTQVNSPGIIYANPVASAKEQVRESKMLRVLGNVYGEWEFIPNLTGKVSFGTDLVNTKFDTFIPSNIFESNGVAVARVNGGYTTNWLNENTLNWNKKINDDNSVSVLGGITFQKNFFESIGASSQDFVNNVLQENSLGSGSIYNQPSSSKTEWSLVSYLGRINYNLKEKYLLSLNGRIDGSSRFGENNKYAFFPSGALAWRASEEDFIKNMNTFSNLKARVSYGITGNQEIGLYNSLPTLSNTTYTIGGALVTGFYPNSIPNPNLQWEKTSQFDFGLDFGFFDERLRFTTDYYFKKTTDLIYDVAVPYVSGFASSLQNIGSVQNQGVELMIEADVIANSNFQWTSSFNISFNRNKVIELGGEDYKDVGADDGHLKTGSVHRLIVGQPIGLFYGYVSDGIIQSTEELAAGPVGPTNWVGGRRYKDISGPNGVPDGLVNATYDRAIVGDPNPDFFGGFTNTFSYKRFEVNVFTQFSYGGDIFNYNEMELLLPSGGQNVYTELANRWTPSNPSEIYPKATTNRSAVFSDVFIQDGSYLKIKTLTFGYTFPQMESKVLSGLKLYVTGQNMFTFTNYTGYDPEVSYRGATNLQLGEDFGGYPQSRTFMIGAKVNIQ</sequence>
<dbReference type="EMBL" id="FOKK01000004">
    <property type="protein sequence ID" value="SFB10188.1"/>
    <property type="molecule type" value="Genomic_DNA"/>
</dbReference>
<dbReference type="InterPro" id="IPR000531">
    <property type="entry name" value="Beta-barrel_TonB"/>
</dbReference>
<evidence type="ECO:0000313" key="13">
    <source>
        <dbReference type="Proteomes" id="UP000198790"/>
    </source>
</evidence>
<comment type="subcellular location">
    <subcellularLocation>
        <location evidence="1 8">Cell outer membrane</location>
        <topology evidence="1 8">Multi-pass membrane protein</topology>
    </subcellularLocation>
</comment>
<dbReference type="InterPro" id="IPR039426">
    <property type="entry name" value="TonB-dep_rcpt-like"/>
</dbReference>
<evidence type="ECO:0000313" key="12">
    <source>
        <dbReference type="EMBL" id="SFB10188.1"/>
    </source>
</evidence>
<dbReference type="RefSeq" id="WP_092895675.1">
    <property type="nucleotide sequence ID" value="NZ_FOKK01000004.1"/>
</dbReference>
<reference evidence="12 13" key="1">
    <citation type="submission" date="2016-10" db="EMBL/GenBank/DDBJ databases">
        <authorList>
            <person name="de Groot N.N."/>
        </authorList>
    </citation>
    <scope>NUCLEOTIDE SEQUENCE [LARGE SCALE GENOMIC DNA]</scope>
    <source>
        <strain evidence="12 13">DSM 23399</strain>
    </source>
</reference>
<dbReference type="FunFam" id="2.170.130.10:FF:000008">
    <property type="entry name" value="SusC/RagA family TonB-linked outer membrane protein"/>
    <property type="match status" value="1"/>
</dbReference>
<keyword evidence="4 8" id="KW-0812">Transmembrane</keyword>
<evidence type="ECO:0000256" key="2">
    <source>
        <dbReference type="ARBA" id="ARBA00022448"/>
    </source>
</evidence>
<evidence type="ECO:0000256" key="1">
    <source>
        <dbReference type="ARBA" id="ARBA00004571"/>
    </source>
</evidence>
<keyword evidence="3 8" id="KW-1134">Transmembrane beta strand</keyword>
<evidence type="ECO:0000256" key="8">
    <source>
        <dbReference type="PROSITE-ProRule" id="PRU01360"/>
    </source>
</evidence>
<dbReference type="NCBIfam" id="TIGR04056">
    <property type="entry name" value="OMP_RagA_SusC"/>
    <property type="match status" value="1"/>
</dbReference>
<keyword evidence="13" id="KW-1185">Reference proteome</keyword>
<evidence type="ECO:0000256" key="4">
    <source>
        <dbReference type="ARBA" id="ARBA00022692"/>
    </source>
</evidence>
<dbReference type="Gene3D" id="2.40.170.20">
    <property type="entry name" value="TonB-dependent receptor, beta-barrel domain"/>
    <property type="match status" value="1"/>
</dbReference>
<feature type="domain" description="TonB-dependent receptor-like beta-barrel" evidence="10">
    <location>
        <begin position="568"/>
        <end position="892"/>
    </location>
</feature>
<dbReference type="SUPFAM" id="SSF49464">
    <property type="entry name" value="Carboxypeptidase regulatory domain-like"/>
    <property type="match status" value="1"/>
</dbReference>
<evidence type="ECO:0000259" key="11">
    <source>
        <dbReference type="Pfam" id="PF07715"/>
    </source>
</evidence>
<dbReference type="Gene3D" id="2.170.130.10">
    <property type="entry name" value="TonB-dependent receptor, plug domain"/>
    <property type="match status" value="1"/>
</dbReference>
<dbReference type="OrthoDB" id="9768177at2"/>
<keyword evidence="5 9" id="KW-0798">TonB box</keyword>
<evidence type="ECO:0000256" key="7">
    <source>
        <dbReference type="ARBA" id="ARBA00023237"/>
    </source>
</evidence>
<dbReference type="PROSITE" id="PS52016">
    <property type="entry name" value="TONB_DEPENDENT_REC_3"/>
    <property type="match status" value="1"/>
</dbReference>
<dbReference type="InterPro" id="IPR037066">
    <property type="entry name" value="Plug_dom_sf"/>
</dbReference>
<dbReference type="SUPFAM" id="SSF56935">
    <property type="entry name" value="Porins"/>
    <property type="match status" value="1"/>
</dbReference>
<accession>A0A1I0YCR9</accession>
<dbReference type="GO" id="GO:0009279">
    <property type="term" value="C:cell outer membrane"/>
    <property type="evidence" value="ECO:0007669"/>
    <property type="project" value="UniProtKB-SubCell"/>
</dbReference>
<dbReference type="InterPro" id="IPR008969">
    <property type="entry name" value="CarboxyPept-like_regulatory"/>
</dbReference>
<gene>
    <name evidence="12" type="ORF">SAMN04489723_104205</name>
</gene>
<organism evidence="12 13">
    <name type="scientific">Algoriphagus aquimarinus</name>
    <dbReference type="NCBI Taxonomy" id="237018"/>
    <lineage>
        <taxon>Bacteria</taxon>
        <taxon>Pseudomonadati</taxon>
        <taxon>Bacteroidota</taxon>
        <taxon>Cytophagia</taxon>
        <taxon>Cytophagales</taxon>
        <taxon>Cyclobacteriaceae</taxon>
        <taxon>Algoriphagus</taxon>
    </lineage>
</organism>
<dbReference type="InterPro" id="IPR012910">
    <property type="entry name" value="Plug_dom"/>
</dbReference>
<keyword evidence="6 8" id="KW-0472">Membrane</keyword>
<evidence type="ECO:0000256" key="5">
    <source>
        <dbReference type="ARBA" id="ARBA00023077"/>
    </source>
</evidence>
<dbReference type="InterPro" id="IPR023997">
    <property type="entry name" value="TonB-dep_OMP_SusC/RagA_CS"/>
</dbReference>
<dbReference type="Pfam" id="PF13715">
    <property type="entry name" value="CarbopepD_reg_2"/>
    <property type="match status" value="1"/>
</dbReference>